<evidence type="ECO:0000256" key="1">
    <source>
        <dbReference type="ARBA" id="ARBA00012831"/>
    </source>
</evidence>
<dbReference type="Proteomes" id="UP000791440">
    <property type="component" value="Unassembled WGS sequence"/>
</dbReference>
<dbReference type="AlphaFoldDB" id="A0A921ZNS8"/>
<accession>A0A921ZNS8</accession>
<dbReference type="GO" id="GO:0005524">
    <property type="term" value="F:ATP binding"/>
    <property type="evidence" value="ECO:0007669"/>
    <property type="project" value="UniProtKB-KW"/>
</dbReference>
<evidence type="ECO:0000313" key="10">
    <source>
        <dbReference type="EMBL" id="KAG6461502.1"/>
    </source>
</evidence>
<evidence type="ECO:0000256" key="2">
    <source>
        <dbReference type="ARBA" id="ARBA00022598"/>
    </source>
</evidence>
<reference evidence="10" key="2">
    <citation type="submission" date="2020-12" db="EMBL/GenBank/DDBJ databases">
        <authorList>
            <person name="Kanost M."/>
        </authorList>
    </citation>
    <scope>NUCLEOTIDE SEQUENCE</scope>
</reference>
<evidence type="ECO:0000256" key="4">
    <source>
        <dbReference type="ARBA" id="ARBA00022840"/>
    </source>
</evidence>
<dbReference type="Gene3D" id="3.40.50.800">
    <property type="entry name" value="Anticodon-binding domain"/>
    <property type="match status" value="1"/>
</dbReference>
<evidence type="ECO:0000256" key="7">
    <source>
        <dbReference type="ARBA" id="ARBA00029731"/>
    </source>
</evidence>
<keyword evidence="5" id="KW-0648">Protein biosynthesis</keyword>
<keyword evidence="3" id="KW-0547">Nucleotide-binding</keyword>
<feature type="domain" description="Aminoacyl-transfer RNA synthetases class-II family profile" evidence="9">
    <location>
        <begin position="59"/>
        <end position="320"/>
    </location>
</feature>
<dbReference type="PROSITE" id="PS50862">
    <property type="entry name" value="AA_TRNA_LIGASE_II"/>
    <property type="match status" value="1"/>
</dbReference>
<organism evidence="10 11">
    <name type="scientific">Manduca sexta</name>
    <name type="common">Tobacco hawkmoth</name>
    <name type="synonym">Tobacco hornworm</name>
    <dbReference type="NCBI Taxonomy" id="7130"/>
    <lineage>
        <taxon>Eukaryota</taxon>
        <taxon>Metazoa</taxon>
        <taxon>Ecdysozoa</taxon>
        <taxon>Arthropoda</taxon>
        <taxon>Hexapoda</taxon>
        <taxon>Insecta</taxon>
        <taxon>Pterygota</taxon>
        <taxon>Neoptera</taxon>
        <taxon>Endopterygota</taxon>
        <taxon>Lepidoptera</taxon>
        <taxon>Glossata</taxon>
        <taxon>Ditrysia</taxon>
        <taxon>Bombycoidea</taxon>
        <taxon>Sphingidae</taxon>
        <taxon>Sphinginae</taxon>
        <taxon>Sphingini</taxon>
        <taxon>Manduca</taxon>
    </lineage>
</organism>
<dbReference type="SUPFAM" id="SSF52954">
    <property type="entry name" value="Class II aaRS ABD-related"/>
    <property type="match status" value="1"/>
</dbReference>
<dbReference type="InterPro" id="IPR002316">
    <property type="entry name" value="Pro-tRNA-ligase_IIa"/>
</dbReference>
<dbReference type="InterPro" id="IPR002314">
    <property type="entry name" value="aa-tRNA-synt_IIb"/>
</dbReference>
<dbReference type="OrthoDB" id="10267474at2759"/>
<evidence type="ECO:0000313" key="11">
    <source>
        <dbReference type="Proteomes" id="UP000791440"/>
    </source>
</evidence>
<evidence type="ECO:0000259" key="9">
    <source>
        <dbReference type="PROSITE" id="PS50862"/>
    </source>
</evidence>
<dbReference type="InterPro" id="IPR033730">
    <property type="entry name" value="ProRS_core_prok"/>
</dbReference>
<dbReference type="PRINTS" id="PR01046">
    <property type="entry name" value="TRNASYNTHPRO"/>
</dbReference>
<dbReference type="Gene3D" id="3.30.930.10">
    <property type="entry name" value="Bira Bifunctional Protein, Domain 2"/>
    <property type="match status" value="1"/>
</dbReference>
<dbReference type="InterPro" id="IPR006195">
    <property type="entry name" value="aa-tRNA-synth_II"/>
</dbReference>
<protein>
    <recommendedName>
        <fullName evidence="1">proline--tRNA ligase</fullName>
        <ecNumber evidence="1">6.1.1.15</ecNumber>
    </recommendedName>
    <alternativeName>
        <fullName evidence="7">Prolyl-tRNA synthetase</fullName>
    </alternativeName>
</protein>
<sequence>MKRLSQIFQPIITIPKNAKIKNTDITSKSQKLLLECGLVRPTSSGLFTLLPLARRSVDKLENLIKNCIETTGAQRISLPALTPANLWEKTGRIADIGPELVTLKDRHDKQYLLAPTHEETIADLLADVGPLSYKQLPLIVYQISNKYRDEHRPKHGLLRAREFLMLDAYGAHTSLDCAHTTYQRMTAAYQRLFDQLHLPVYQVRAPSGDMGGSVSHEWQLPAASGEDQIHVCVSCSQASLASESQKSCQACGANTKVLSSIEVGHTFILGTKYSDPLGAHYVPSSGPSEPVIMSCYGIGVTRLLASSLEALSTDKALRWPRAIAPYSLIIIGPKEGSKEWSALGENHVHQLHEAICRLPGLDNDVLVDDRHQMTIGKRLMMADRLGYPTIVVCGKAALDSPPRYEVYQTNTEVDATVRMATLDELLDLLSNGHDKDIAANKQ</sequence>
<dbReference type="PANTHER" id="PTHR42753:SF10">
    <property type="entry name" value="PROLINE--TRNA LIGASE, MITOCHONDRIAL-RELATED"/>
    <property type="match status" value="1"/>
</dbReference>
<dbReference type="InterPro" id="IPR045864">
    <property type="entry name" value="aa-tRNA-synth_II/BPL/LPL"/>
</dbReference>
<proteinExistence type="predicted"/>
<keyword evidence="2" id="KW-0436">Ligase</keyword>
<name>A0A921ZNS8_MANSE</name>
<keyword evidence="6" id="KW-0030">Aminoacyl-tRNA synthetase</keyword>
<dbReference type="GO" id="GO:0005739">
    <property type="term" value="C:mitochondrion"/>
    <property type="evidence" value="ECO:0007669"/>
    <property type="project" value="TreeGrafter"/>
</dbReference>
<evidence type="ECO:0000256" key="6">
    <source>
        <dbReference type="ARBA" id="ARBA00023146"/>
    </source>
</evidence>
<gene>
    <name evidence="10" type="ORF">O3G_MSEX012675</name>
</gene>
<dbReference type="GO" id="GO:0006433">
    <property type="term" value="P:prolyl-tRNA aminoacylation"/>
    <property type="evidence" value="ECO:0007669"/>
    <property type="project" value="InterPro"/>
</dbReference>
<keyword evidence="11" id="KW-1185">Reference proteome</keyword>
<reference evidence="10" key="1">
    <citation type="journal article" date="2016" name="Insect Biochem. Mol. Biol.">
        <title>Multifaceted biological insights from a draft genome sequence of the tobacco hornworm moth, Manduca sexta.</title>
        <authorList>
            <person name="Kanost M.R."/>
            <person name="Arrese E.L."/>
            <person name="Cao X."/>
            <person name="Chen Y.R."/>
            <person name="Chellapilla S."/>
            <person name="Goldsmith M.R."/>
            <person name="Grosse-Wilde E."/>
            <person name="Heckel D.G."/>
            <person name="Herndon N."/>
            <person name="Jiang H."/>
            <person name="Papanicolaou A."/>
            <person name="Qu J."/>
            <person name="Soulages J.L."/>
            <person name="Vogel H."/>
            <person name="Walters J."/>
            <person name="Waterhouse R.M."/>
            <person name="Ahn S.J."/>
            <person name="Almeida F.C."/>
            <person name="An C."/>
            <person name="Aqrawi P."/>
            <person name="Bretschneider A."/>
            <person name="Bryant W.B."/>
            <person name="Bucks S."/>
            <person name="Chao H."/>
            <person name="Chevignon G."/>
            <person name="Christen J.M."/>
            <person name="Clarke D.F."/>
            <person name="Dittmer N.T."/>
            <person name="Ferguson L.C.F."/>
            <person name="Garavelou S."/>
            <person name="Gordon K.H.J."/>
            <person name="Gunaratna R.T."/>
            <person name="Han Y."/>
            <person name="Hauser F."/>
            <person name="He Y."/>
            <person name="Heidel-Fischer H."/>
            <person name="Hirsh A."/>
            <person name="Hu Y."/>
            <person name="Jiang H."/>
            <person name="Kalra D."/>
            <person name="Klinner C."/>
            <person name="Konig C."/>
            <person name="Kovar C."/>
            <person name="Kroll A.R."/>
            <person name="Kuwar S.S."/>
            <person name="Lee S.L."/>
            <person name="Lehman R."/>
            <person name="Li K."/>
            <person name="Li Z."/>
            <person name="Liang H."/>
            <person name="Lovelace S."/>
            <person name="Lu Z."/>
            <person name="Mansfield J.H."/>
            <person name="McCulloch K.J."/>
            <person name="Mathew T."/>
            <person name="Morton B."/>
            <person name="Muzny D.M."/>
            <person name="Neunemann D."/>
            <person name="Ongeri F."/>
            <person name="Pauchet Y."/>
            <person name="Pu L.L."/>
            <person name="Pyrousis I."/>
            <person name="Rao X.J."/>
            <person name="Redding A."/>
            <person name="Roesel C."/>
            <person name="Sanchez-Gracia A."/>
            <person name="Schaack S."/>
            <person name="Shukla A."/>
            <person name="Tetreau G."/>
            <person name="Wang Y."/>
            <person name="Xiong G.H."/>
            <person name="Traut W."/>
            <person name="Walsh T.K."/>
            <person name="Worley K.C."/>
            <person name="Wu D."/>
            <person name="Wu W."/>
            <person name="Wu Y.Q."/>
            <person name="Zhang X."/>
            <person name="Zou Z."/>
            <person name="Zucker H."/>
            <person name="Briscoe A.D."/>
            <person name="Burmester T."/>
            <person name="Clem R.J."/>
            <person name="Feyereisen R."/>
            <person name="Grimmelikhuijzen C.J.P."/>
            <person name="Hamodrakas S.J."/>
            <person name="Hansson B.S."/>
            <person name="Huguet E."/>
            <person name="Jermiin L.S."/>
            <person name="Lan Q."/>
            <person name="Lehman H.K."/>
            <person name="Lorenzen M."/>
            <person name="Merzendorfer H."/>
            <person name="Michalopoulos I."/>
            <person name="Morton D.B."/>
            <person name="Muthukrishnan S."/>
            <person name="Oakeshott J.G."/>
            <person name="Palmer W."/>
            <person name="Park Y."/>
            <person name="Passarelli A.L."/>
            <person name="Rozas J."/>
            <person name="Schwartz L.M."/>
            <person name="Smith W."/>
            <person name="Southgate A."/>
            <person name="Vilcinskas A."/>
            <person name="Vogt R."/>
            <person name="Wang P."/>
            <person name="Werren J."/>
            <person name="Yu X.Q."/>
            <person name="Zhou J.J."/>
            <person name="Brown S.J."/>
            <person name="Scherer S.E."/>
            <person name="Richards S."/>
            <person name="Blissard G.W."/>
        </authorList>
    </citation>
    <scope>NUCLEOTIDE SEQUENCE</scope>
</reference>
<comment type="catalytic activity">
    <reaction evidence="8">
        <text>tRNA(Pro) + L-proline + ATP = L-prolyl-tRNA(Pro) + AMP + diphosphate</text>
        <dbReference type="Rhea" id="RHEA:14305"/>
        <dbReference type="Rhea" id="RHEA-COMP:9700"/>
        <dbReference type="Rhea" id="RHEA-COMP:9702"/>
        <dbReference type="ChEBI" id="CHEBI:30616"/>
        <dbReference type="ChEBI" id="CHEBI:33019"/>
        <dbReference type="ChEBI" id="CHEBI:60039"/>
        <dbReference type="ChEBI" id="CHEBI:78442"/>
        <dbReference type="ChEBI" id="CHEBI:78532"/>
        <dbReference type="ChEBI" id="CHEBI:456215"/>
        <dbReference type="EC" id="6.1.1.15"/>
    </reaction>
</comment>
<dbReference type="InterPro" id="IPR036621">
    <property type="entry name" value="Anticodon-bd_dom_sf"/>
</dbReference>
<evidence type="ECO:0000256" key="5">
    <source>
        <dbReference type="ARBA" id="ARBA00022917"/>
    </source>
</evidence>
<dbReference type="CDD" id="cd00779">
    <property type="entry name" value="ProRS_core_prok"/>
    <property type="match status" value="1"/>
</dbReference>
<evidence type="ECO:0000256" key="3">
    <source>
        <dbReference type="ARBA" id="ARBA00022741"/>
    </source>
</evidence>
<dbReference type="GO" id="GO:0004827">
    <property type="term" value="F:proline-tRNA ligase activity"/>
    <property type="evidence" value="ECO:0007669"/>
    <property type="project" value="UniProtKB-EC"/>
</dbReference>
<dbReference type="InterPro" id="IPR050062">
    <property type="entry name" value="Pro-tRNA_synthetase"/>
</dbReference>
<dbReference type="EMBL" id="JH668751">
    <property type="protein sequence ID" value="KAG6461502.1"/>
    <property type="molecule type" value="Genomic_DNA"/>
</dbReference>
<comment type="caution">
    <text evidence="10">The sequence shown here is derived from an EMBL/GenBank/DDBJ whole genome shotgun (WGS) entry which is preliminary data.</text>
</comment>
<dbReference type="EC" id="6.1.1.15" evidence="1"/>
<keyword evidence="4" id="KW-0067">ATP-binding</keyword>
<dbReference type="PANTHER" id="PTHR42753">
    <property type="entry name" value="MITOCHONDRIAL RIBOSOME PROTEIN L39/PROLYL-TRNA LIGASE FAMILY MEMBER"/>
    <property type="match status" value="1"/>
</dbReference>
<dbReference type="SUPFAM" id="SSF55681">
    <property type="entry name" value="Class II aaRS and biotin synthetases"/>
    <property type="match status" value="1"/>
</dbReference>
<evidence type="ECO:0000256" key="8">
    <source>
        <dbReference type="ARBA" id="ARBA00047671"/>
    </source>
</evidence>
<dbReference type="Pfam" id="PF00587">
    <property type="entry name" value="tRNA-synt_2b"/>
    <property type="match status" value="1"/>
</dbReference>